<dbReference type="Gramene" id="KOM27318">
    <property type="protein sequence ID" value="KOM27318"/>
    <property type="gene ID" value="LR48_Vigan406s012800"/>
</dbReference>
<gene>
    <name evidence="2" type="ORF">LR48_Vigan406s012800</name>
</gene>
<protein>
    <recommendedName>
        <fullName evidence="4">BHLH domain-containing protein</fullName>
    </recommendedName>
</protein>
<name>A0A0L9T9R2_PHAAN</name>
<organism evidence="2 3">
    <name type="scientific">Phaseolus angularis</name>
    <name type="common">Azuki bean</name>
    <name type="synonym">Vigna angularis</name>
    <dbReference type="NCBI Taxonomy" id="3914"/>
    <lineage>
        <taxon>Eukaryota</taxon>
        <taxon>Viridiplantae</taxon>
        <taxon>Streptophyta</taxon>
        <taxon>Embryophyta</taxon>
        <taxon>Tracheophyta</taxon>
        <taxon>Spermatophyta</taxon>
        <taxon>Magnoliopsida</taxon>
        <taxon>eudicotyledons</taxon>
        <taxon>Gunneridae</taxon>
        <taxon>Pentapetalae</taxon>
        <taxon>rosids</taxon>
        <taxon>fabids</taxon>
        <taxon>Fabales</taxon>
        <taxon>Fabaceae</taxon>
        <taxon>Papilionoideae</taxon>
        <taxon>50 kb inversion clade</taxon>
        <taxon>NPAAA clade</taxon>
        <taxon>indigoferoid/millettioid clade</taxon>
        <taxon>Phaseoleae</taxon>
        <taxon>Vigna</taxon>
    </lineage>
</organism>
<proteinExistence type="predicted"/>
<accession>A0A0L9T9R2</accession>
<dbReference type="EMBL" id="KQ258371">
    <property type="protein sequence ID" value="KOM27318.1"/>
    <property type="molecule type" value="Genomic_DNA"/>
</dbReference>
<evidence type="ECO:0000313" key="2">
    <source>
        <dbReference type="EMBL" id="KOM27318.1"/>
    </source>
</evidence>
<dbReference type="STRING" id="3914.A0A0L9T9R2"/>
<evidence type="ECO:0000313" key="3">
    <source>
        <dbReference type="Proteomes" id="UP000053144"/>
    </source>
</evidence>
<evidence type="ECO:0008006" key="4">
    <source>
        <dbReference type="Google" id="ProtNLM"/>
    </source>
</evidence>
<dbReference type="Proteomes" id="UP000053144">
    <property type="component" value="Unassembled WGS sequence"/>
</dbReference>
<dbReference type="InterPro" id="IPR045239">
    <property type="entry name" value="bHLH95_bHLH"/>
</dbReference>
<dbReference type="CDD" id="cd11393">
    <property type="entry name" value="bHLH_AtbHLH_like"/>
    <property type="match status" value="1"/>
</dbReference>
<sequence length="228" mass="25496">MNNGVRQESSVLLDLASHVNRFAFDHFRTDTAVQSSFLRFNGGAGAKRGVSLRVGAAGVRVRNILSEFNRAIRFHCEKIPIGFASLRVAEGDGVVVVVVAVTGTGMEVGLEWMSVAGWRMRGFAGMAWGAQKHLLEVDDLAVVMNSKHQPRCIIEFISQKLMSWDKKMNQGTLLEEAYKYVRFLQAQFRLLQSMPSHSSSSSPSFCQNSTVFLAFSFEQFSLLRRIIR</sequence>
<dbReference type="AlphaFoldDB" id="A0A0L9T9R2"/>
<keyword evidence="1" id="KW-0238">DNA-binding</keyword>
<evidence type="ECO:0000256" key="1">
    <source>
        <dbReference type="ARBA" id="ARBA00023125"/>
    </source>
</evidence>
<dbReference type="GO" id="GO:0003677">
    <property type="term" value="F:DNA binding"/>
    <property type="evidence" value="ECO:0007669"/>
    <property type="project" value="UniProtKB-KW"/>
</dbReference>
<reference evidence="3" key="1">
    <citation type="journal article" date="2015" name="Proc. Natl. Acad. Sci. U.S.A.">
        <title>Genome sequencing of adzuki bean (Vigna angularis) provides insight into high starch and low fat accumulation and domestication.</title>
        <authorList>
            <person name="Yang K."/>
            <person name="Tian Z."/>
            <person name="Chen C."/>
            <person name="Luo L."/>
            <person name="Zhao B."/>
            <person name="Wang Z."/>
            <person name="Yu L."/>
            <person name="Li Y."/>
            <person name="Sun Y."/>
            <person name="Li W."/>
            <person name="Chen Y."/>
            <person name="Li Y."/>
            <person name="Zhang Y."/>
            <person name="Ai D."/>
            <person name="Zhao J."/>
            <person name="Shang C."/>
            <person name="Ma Y."/>
            <person name="Wu B."/>
            <person name="Wang M."/>
            <person name="Gao L."/>
            <person name="Sun D."/>
            <person name="Zhang P."/>
            <person name="Guo F."/>
            <person name="Wang W."/>
            <person name="Li Y."/>
            <person name="Wang J."/>
            <person name="Varshney R.K."/>
            <person name="Wang J."/>
            <person name="Ling H.Q."/>
            <person name="Wan P."/>
        </authorList>
    </citation>
    <scope>NUCLEOTIDE SEQUENCE</scope>
    <source>
        <strain evidence="3">cv. Jingnong 6</strain>
    </source>
</reference>